<dbReference type="InterPro" id="IPR020103">
    <property type="entry name" value="PsdUridine_synth_cat_dom_sf"/>
</dbReference>
<evidence type="ECO:0000256" key="9">
    <source>
        <dbReference type="RuleBase" id="RU362028"/>
    </source>
</evidence>
<organism evidence="11 12">
    <name type="scientific">Legionella sainthelensi</name>
    <dbReference type="NCBI Taxonomy" id="28087"/>
    <lineage>
        <taxon>Bacteria</taxon>
        <taxon>Pseudomonadati</taxon>
        <taxon>Pseudomonadota</taxon>
        <taxon>Gammaproteobacteria</taxon>
        <taxon>Legionellales</taxon>
        <taxon>Legionellaceae</taxon>
        <taxon>Legionella</taxon>
    </lineage>
</organism>
<feature type="domain" description="RNA-binding S4" evidence="10">
    <location>
        <begin position="16"/>
        <end position="76"/>
    </location>
</feature>
<dbReference type="OrthoDB" id="9785808at2"/>
<evidence type="ECO:0000256" key="3">
    <source>
        <dbReference type="ARBA" id="ARBA00010876"/>
    </source>
</evidence>
<accession>A0A0W0YMB8</accession>
<comment type="similarity">
    <text evidence="3 9">Belongs to the pseudouridine synthase RluA family.</text>
</comment>
<protein>
    <recommendedName>
        <fullName evidence="9">Pseudouridine synthase</fullName>
        <ecNumber evidence="9">5.4.99.-</ecNumber>
    </recommendedName>
</protein>
<evidence type="ECO:0000256" key="4">
    <source>
        <dbReference type="ARBA" id="ARBA00022552"/>
    </source>
</evidence>
<dbReference type="SMART" id="SM00363">
    <property type="entry name" value="S4"/>
    <property type="match status" value="1"/>
</dbReference>
<dbReference type="InterPro" id="IPR002942">
    <property type="entry name" value="S4_RNA-bd"/>
</dbReference>
<evidence type="ECO:0000256" key="6">
    <source>
        <dbReference type="ARBA" id="ARBA00023235"/>
    </source>
</evidence>
<comment type="catalytic activity">
    <reaction evidence="9">
        <text>a uridine in RNA = a pseudouridine in RNA</text>
        <dbReference type="Rhea" id="RHEA:48348"/>
        <dbReference type="Rhea" id="RHEA-COMP:12068"/>
        <dbReference type="Rhea" id="RHEA-COMP:12069"/>
        <dbReference type="ChEBI" id="CHEBI:65314"/>
        <dbReference type="ChEBI" id="CHEBI:65315"/>
    </reaction>
</comment>
<reference evidence="11 12" key="1">
    <citation type="submission" date="2015-11" db="EMBL/GenBank/DDBJ databases">
        <title>Genomic analysis of 38 Legionella species identifies large and diverse effector repertoires.</title>
        <authorList>
            <person name="Burstein D."/>
            <person name="Amaro F."/>
            <person name="Zusman T."/>
            <person name="Lifshitz Z."/>
            <person name="Cohen O."/>
            <person name="Gilbert J.A."/>
            <person name="Pupko T."/>
            <person name="Shuman H.A."/>
            <person name="Segal G."/>
        </authorList>
    </citation>
    <scope>NUCLEOTIDE SEQUENCE [LARGE SCALE GENOMIC DNA]</scope>
    <source>
        <strain evidence="11 12">Mt.St.Helens-4</strain>
    </source>
</reference>
<evidence type="ECO:0000313" key="11">
    <source>
        <dbReference type="EMBL" id="KTD58018.1"/>
    </source>
</evidence>
<dbReference type="STRING" id="28087.Lsai_1540"/>
<dbReference type="GO" id="GO:0003723">
    <property type="term" value="F:RNA binding"/>
    <property type="evidence" value="ECO:0007669"/>
    <property type="project" value="UniProtKB-KW"/>
</dbReference>
<dbReference type="RefSeq" id="WP_027270780.1">
    <property type="nucleotide sequence ID" value="NZ_CAAAJE010000010.1"/>
</dbReference>
<keyword evidence="5 8" id="KW-0694">RNA-binding</keyword>
<evidence type="ECO:0000256" key="2">
    <source>
        <dbReference type="ARBA" id="ARBA00002876"/>
    </source>
</evidence>
<dbReference type="PANTHER" id="PTHR21600:SF92">
    <property type="entry name" value="RIBOSOMAL LARGE SUBUNIT PSEUDOURIDINE SYNTHASE C"/>
    <property type="match status" value="1"/>
</dbReference>
<dbReference type="InterPro" id="IPR036986">
    <property type="entry name" value="S4_RNA-bd_sf"/>
</dbReference>
<comment type="caution">
    <text evidence="11">The sequence shown here is derived from an EMBL/GenBank/DDBJ whole genome shotgun (WGS) entry which is preliminary data.</text>
</comment>
<evidence type="ECO:0000256" key="5">
    <source>
        <dbReference type="ARBA" id="ARBA00022884"/>
    </source>
</evidence>
<dbReference type="eggNOG" id="COG0564">
    <property type="taxonomic scope" value="Bacteria"/>
</dbReference>
<dbReference type="Gene3D" id="3.30.2350.10">
    <property type="entry name" value="Pseudouridine synthase"/>
    <property type="match status" value="1"/>
</dbReference>
<dbReference type="Pfam" id="PF01479">
    <property type="entry name" value="S4"/>
    <property type="match status" value="1"/>
</dbReference>
<dbReference type="CDD" id="cd00165">
    <property type="entry name" value="S4"/>
    <property type="match status" value="1"/>
</dbReference>
<evidence type="ECO:0000259" key="10">
    <source>
        <dbReference type="SMART" id="SM00363"/>
    </source>
</evidence>
<evidence type="ECO:0000256" key="8">
    <source>
        <dbReference type="PROSITE-ProRule" id="PRU00182"/>
    </source>
</evidence>
<keyword evidence="6 9" id="KW-0413">Isomerase</keyword>
<dbReference type="GO" id="GO:0000455">
    <property type="term" value="P:enzyme-directed rRNA pseudouridine synthesis"/>
    <property type="evidence" value="ECO:0007669"/>
    <property type="project" value="UniProtKB-ARBA"/>
</dbReference>
<dbReference type="PROSITE" id="PS50889">
    <property type="entry name" value="S4"/>
    <property type="match status" value="1"/>
</dbReference>
<dbReference type="CDD" id="cd02869">
    <property type="entry name" value="PseudoU_synth_RluA_like"/>
    <property type="match status" value="1"/>
</dbReference>
<dbReference type="EMBL" id="LNYV01000015">
    <property type="protein sequence ID" value="KTD58018.1"/>
    <property type="molecule type" value="Genomic_DNA"/>
</dbReference>
<dbReference type="AlphaFoldDB" id="A0A0W0YMB8"/>
<dbReference type="InterPro" id="IPR006224">
    <property type="entry name" value="PsdUridine_synth_RluA-like_CS"/>
</dbReference>
<dbReference type="SUPFAM" id="SSF55120">
    <property type="entry name" value="Pseudouridine synthase"/>
    <property type="match status" value="1"/>
</dbReference>
<dbReference type="PROSITE" id="PS01129">
    <property type="entry name" value="PSI_RLU"/>
    <property type="match status" value="1"/>
</dbReference>
<gene>
    <name evidence="11" type="primary">rluC</name>
    <name evidence="11" type="ORF">Lsai_1540</name>
</gene>
<dbReference type="Gene3D" id="3.10.290.10">
    <property type="entry name" value="RNA-binding S4 domain"/>
    <property type="match status" value="1"/>
</dbReference>
<dbReference type="GO" id="GO:0160141">
    <property type="term" value="F:23S rRNA pseudouridine(955/2504/2580) synthase activity"/>
    <property type="evidence" value="ECO:0007669"/>
    <property type="project" value="UniProtKB-EC"/>
</dbReference>
<dbReference type="InterPro" id="IPR050188">
    <property type="entry name" value="RluA_PseudoU_synthase"/>
</dbReference>
<evidence type="ECO:0000313" key="12">
    <source>
        <dbReference type="Proteomes" id="UP000054621"/>
    </source>
</evidence>
<dbReference type="SUPFAM" id="SSF55174">
    <property type="entry name" value="Alpha-L RNA-binding motif"/>
    <property type="match status" value="1"/>
</dbReference>
<comment type="catalytic activity">
    <reaction evidence="1">
        <text>uridine(955/2504/2580) in 23S rRNA = pseudouridine(955/2504/2580) in 23S rRNA</text>
        <dbReference type="Rhea" id="RHEA:42528"/>
        <dbReference type="Rhea" id="RHEA-COMP:10099"/>
        <dbReference type="Rhea" id="RHEA-COMP:10100"/>
        <dbReference type="ChEBI" id="CHEBI:65314"/>
        <dbReference type="ChEBI" id="CHEBI:65315"/>
        <dbReference type="EC" id="5.4.99.24"/>
    </reaction>
</comment>
<evidence type="ECO:0000256" key="7">
    <source>
        <dbReference type="PIRSR" id="PIRSR606225-1"/>
    </source>
</evidence>
<dbReference type="Pfam" id="PF00849">
    <property type="entry name" value="PseudoU_synth_2"/>
    <property type="match status" value="1"/>
</dbReference>
<keyword evidence="4" id="KW-0698">rRNA processing</keyword>
<evidence type="ECO:0000256" key="1">
    <source>
        <dbReference type="ARBA" id="ARBA00000381"/>
    </source>
</evidence>
<name>A0A0W0YMB8_9GAMM</name>
<sequence length="318" mass="35865">MSEVSYKEISNEEDGQRLDNYLIRILKGVPKSHIYRIIRAGEVRVNKKRAQINSRLHAGDSVRIPPIRVSEPKEVFVGNTLAKRLQESIIFEDASLLVINKPAGIAVHGGSGLSLGVIEALRKTRSDLAYLELIHRLDKETSGCLLLAKKRSVLRAIHALLEAREVQKTYWALLTHPWEGKKRVIVQAALEKNILKSGERIVKVNEEGKASETIFKLLENYEQACWVEASPKTGRTHQIRVHSAHLGHVIVGDKKYGALAGQVEGIDNQQHRLFLHARSIQFELNGKKHLYQADADEEFSTTLKQLRARSVVFDEQSI</sequence>
<dbReference type="InterPro" id="IPR006145">
    <property type="entry name" value="PsdUridine_synth_RsuA/RluA"/>
</dbReference>
<comment type="function">
    <text evidence="2">Responsible for synthesis of pseudouridine from uracil at positions 955, 2504 and 2580 in 23S ribosomal RNA.</text>
</comment>
<proteinExistence type="inferred from homology"/>
<dbReference type="EC" id="5.4.99.-" evidence="9"/>
<dbReference type="NCBIfam" id="TIGR00005">
    <property type="entry name" value="rluA_subfam"/>
    <property type="match status" value="1"/>
</dbReference>
<dbReference type="Proteomes" id="UP000054621">
    <property type="component" value="Unassembled WGS sequence"/>
</dbReference>
<dbReference type="PATRIC" id="fig|28087.4.peg.1652"/>
<dbReference type="PANTHER" id="PTHR21600">
    <property type="entry name" value="MITOCHONDRIAL RNA PSEUDOURIDINE SYNTHASE"/>
    <property type="match status" value="1"/>
</dbReference>
<dbReference type="InterPro" id="IPR006225">
    <property type="entry name" value="PsdUridine_synth_RluC/D"/>
</dbReference>
<feature type="active site" evidence="7">
    <location>
        <position position="138"/>
    </location>
</feature>